<keyword evidence="1" id="KW-1133">Transmembrane helix</keyword>
<dbReference type="Proteomes" id="UP000520011">
    <property type="component" value="Unassembled WGS sequence"/>
</dbReference>
<evidence type="ECO:0000256" key="1">
    <source>
        <dbReference type="SAM" id="Phobius"/>
    </source>
</evidence>
<evidence type="ECO:0000313" key="2">
    <source>
        <dbReference type="EMBL" id="MBB5325004.1"/>
    </source>
</evidence>
<reference evidence="2 3" key="1">
    <citation type="submission" date="2020-08" db="EMBL/GenBank/DDBJ databases">
        <title>Genomic Encyclopedia of Type Strains, Phase IV (KMG-IV): sequencing the most valuable type-strain genomes for metagenomic binning, comparative biology and taxonomic classification.</title>
        <authorList>
            <person name="Goeker M."/>
        </authorList>
    </citation>
    <scope>NUCLEOTIDE SEQUENCE [LARGE SCALE GENOMIC DNA]</scope>
    <source>
        <strain evidence="2 3">DSM 16325</strain>
    </source>
</reference>
<organism evidence="2 3">
    <name type="scientific">Anoxybacteroides tepidamans</name>
    <dbReference type="NCBI Taxonomy" id="265948"/>
    <lineage>
        <taxon>Bacteria</taxon>
        <taxon>Bacillati</taxon>
        <taxon>Bacillota</taxon>
        <taxon>Bacilli</taxon>
        <taxon>Bacillales</taxon>
        <taxon>Anoxybacillaceae</taxon>
        <taxon>Anoxybacteroides</taxon>
    </lineage>
</organism>
<protein>
    <submittedName>
        <fullName evidence="2">Uncharacterized protein</fullName>
    </submittedName>
</protein>
<name>A0A7W8MV80_9BACL</name>
<keyword evidence="1" id="KW-0472">Membrane</keyword>
<gene>
    <name evidence="2" type="ORF">HNQ34_002103</name>
</gene>
<proteinExistence type="predicted"/>
<comment type="caution">
    <text evidence="2">The sequence shown here is derived from an EMBL/GenBank/DDBJ whole genome shotgun (WGS) entry which is preliminary data.</text>
</comment>
<evidence type="ECO:0000313" key="3">
    <source>
        <dbReference type="Proteomes" id="UP000520011"/>
    </source>
</evidence>
<sequence>MTFIFFAYFLKNVLTIFLVLLYNTNNKTIDCFKTE</sequence>
<accession>A0A7W8MV80</accession>
<dbReference type="EMBL" id="JACHEP010000010">
    <property type="protein sequence ID" value="MBB5325004.1"/>
    <property type="molecule type" value="Genomic_DNA"/>
</dbReference>
<keyword evidence="1" id="KW-0812">Transmembrane</keyword>
<feature type="transmembrane region" description="Helical" evidence="1">
    <location>
        <begin position="6"/>
        <end position="23"/>
    </location>
</feature>
<keyword evidence="3" id="KW-1185">Reference proteome</keyword>
<dbReference type="AlphaFoldDB" id="A0A7W8MV80"/>